<dbReference type="CDD" id="cd02120">
    <property type="entry name" value="PA_subtilisin_like"/>
    <property type="match status" value="1"/>
</dbReference>
<dbReference type="GO" id="GO:0004252">
    <property type="term" value="F:serine-type endopeptidase activity"/>
    <property type="evidence" value="ECO:0007669"/>
    <property type="project" value="InterPro"/>
</dbReference>
<dbReference type="Gene3D" id="3.50.30.30">
    <property type="match status" value="1"/>
</dbReference>
<dbReference type="InterPro" id="IPR010259">
    <property type="entry name" value="S8pro/Inhibitor_I9"/>
</dbReference>
<sequence length="495" mass="54420">MASPFILLGLFLPLQCGIITSTPLNQIPQPYIVYMGRSSDNDRGENAEAVDSAAHLQLLSSIIPSQESARVEMKHHYSHAFKGFSAMLTKNEASTLSGHEKIISVFPDPMLKLHTTRSWDFLAQESGFRSSGFPHAVTTDVIIGVIDTASSIDRDFESTVLLGNGISFRGTAINFSNLTASKTYPLAYGADVASKFTPPSEASNCYPGSLDPKKAAGKIIVCVNSMPIVSKQIKKLVVEDAGAKGLIFIDEFEKGVPFDSGAFPFTTVGNDAGVHIIKYINKSRKKAEERKEYPYVHSLCIQIFIYLFREPAAITSNNIEKPLTNSTNGFANPHDMGAGELSPLKALNPGLVYETTAKDYLYFLCYYGYPENKVRAMSKLNFSCPKSSSEDLISNINYPSISIGHLSRNQGGRTIKRTLTNVALQNSTYIALIQSPKGLLVKVSPKKITYREGIRKASFKATFYGRDAQKGYNFGTITWFDGLHHVRTIFAVNVQ</sequence>
<feature type="chain" id="PRO_5042894374" evidence="3">
    <location>
        <begin position="22"/>
        <end position="495"/>
    </location>
</feature>
<dbReference type="Pfam" id="PF05922">
    <property type="entry name" value="Inhibitor_I9"/>
    <property type="match status" value="1"/>
</dbReference>
<evidence type="ECO:0000313" key="6">
    <source>
        <dbReference type="EMBL" id="KAK6934037.1"/>
    </source>
</evidence>
<gene>
    <name evidence="6" type="ORF">RJ641_036931</name>
</gene>
<evidence type="ECO:0000256" key="3">
    <source>
        <dbReference type="SAM" id="SignalP"/>
    </source>
</evidence>
<dbReference type="InterPro" id="IPR045051">
    <property type="entry name" value="SBT"/>
</dbReference>
<dbReference type="PANTHER" id="PTHR10795">
    <property type="entry name" value="PROPROTEIN CONVERTASE SUBTILISIN/KEXIN"/>
    <property type="match status" value="1"/>
</dbReference>
<evidence type="ECO:0000259" key="4">
    <source>
        <dbReference type="Pfam" id="PF05922"/>
    </source>
</evidence>
<dbReference type="Pfam" id="PF17766">
    <property type="entry name" value="fn3_6"/>
    <property type="match status" value="1"/>
</dbReference>
<keyword evidence="7" id="KW-1185">Reference proteome</keyword>
<dbReference type="Proteomes" id="UP001370490">
    <property type="component" value="Unassembled WGS sequence"/>
</dbReference>
<dbReference type="InterPro" id="IPR037045">
    <property type="entry name" value="S8pro/Inhibitor_I9_sf"/>
</dbReference>
<dbReference type="InterPro" id="IPR036852">
    <property type="entry name" value="Peptidase_S8/S53_dom_sf"/>
</dbReference>
<dbReference type="SUPFAM" id="SSF52743">
    <property type="entry name" value="Subtilisin-like"/>
    <property type="match status" value="1"/>
</dbReference>
<comment type="caution">
    <text evidence="6">The sequence shown here is derived from an EMBL/GenBank/DDBJ whole genome shotgun (WGS) entry which is preliminary data.</text>
</comment>
<evidence type="ECO:0000256" key="2">
    <source>
        <dbReference type="ARBA" id="ARBA00022729"/>
    </source>
</evidence>
<dbReference type="Gene3D" id="3.30.70.80">
    <property type="entry name" value="Peptidase S8 propeptide/proteinase inhibitor I9"/>
    <property type="match status" value="1"/>
</dbReference>
<feature type="domain" description="Inhibitor I9" evidence="4">
    <location>
        <begin position="31"/>
        <end position="114"/>
    </location>
</feature>
<proteinExistence type="inferred from homology"/>
<protein>
    <submittedName>
        <fullName evidence="6">Peptidase S8 propeptide/proteinase inhibitor I9</fullName>
    </submittedName>
</protein>
<keyword evidence="2 3" id="KW-0732">Signal</keyword>
<accession>A0AAN8ZDR6</accession>
<dbReference type="GO" id="GO:0006508">
    <property type="term" value="P:proteolysis"/>
    <property type="evidence" value="ECO:0007669"/>
    <property type="project" value="InterPro"/>
</dbReference>
<organism evidence="6 7">
    <name type="scientific">Dillenia turbinata</name>
    <dbReference type="NCBI Taxonomy" id="194707"/>
    <lineage>
        <taxon>Eukaryota</taxon>
        <taxon>Viridiplantae</taxon>
        <taxon>Streptophyta</taxon>
        <taxon>Embryophyta</taxon>
        <taxon>Tracheophyta</taxon>
        <taxon>Spermatophyta</taxon>
        <taxon>Magnoliopsida</taxon>
        <taxon>eudicotyledons</taxon>
        <taxon>Gunneridae</taxon>
        <taxon>Pentapetalae</taxon>
        <taxon>Dilleniales</taxon>
        <taxon>Dilleniaceae</taxon>
        <taxon>Dillenia</taxon>
    </lineage>
</organism>
<name>A0AAN8ZDR6_9MAGN</name>
<dbReference type="Gene3D" id="3.40.50.200">
    <property type="entry name" value="Peptidase S8/S53 domain"/>
    <property type="match status" value="1"/>
</dbReference>
<dbReference type="Gene3D" id="2.60.40.2310">
    <property type="match status" value="1"/>
</dbReference>
<evidence type="ECO:0000256" key="1">
    <source>
        <dbReference type="ARBA" id="ARBA00011073"/>
    </source>
</evidence>
<evidence type="ECO:0000259" key="5">
    <source>
        <dbReference type="Pfam" id="PF17766"/>
    </source>
</evidence>
<feature type="domain" description="Subtilisin-like protease fibronectin type-III" evidence="5">
    <location>
        <begin position="395"/>
        <end position="492"/>
    </location>
</feature>
<dbReference type="EMBL" id="JBAMMX010000009">
    <property type="protein sequence ID" value="KAK6934037.1"/>
    <property type="molecule type" value="Genomic_DNA"/>
</dbReference>
<dbReference type="AlphaFoldDB" id="A0AAN8ZDR6"/>
<evidence type="ECO:0000313" key="7">
    <source>
        <dbReference type="Proteomes" id="UP001370490"/>
    </source>
</evidence>
<reference evidence="6 7" key="1">
    <citation type="submission" date="2023-12" db="EMBL/GenBank/DDBJ databases">
        <title>A high-quality genome assembly for Dillenia turbinata (Dilleniales).</title>
        <authorList>
            <person name="Chanderbali A."/>
        </authorList>
    </citation>
    <scope>NUCLEOTIDE SEQUENCE [LARGE SCALE GENOMIC DNA]</scope>
    <source>
        <strain evidence="6">LSX21</strain>
        <tissue evidence="6">Leaf</tissue>
    </source>
</reference>
<feature type="signal peptide" evidence="3">
    <location>
        <begin position="1"/>
        <end position="21"/>
    </location>
</feature>
<comment type="similarity">
    <text evidence="1">Belongs to the peptidase S8 family.</text>
</comment>
<dbReference type="InterPro" id="IPR041469">
    <property type="entry name" value="Subtilisin-like_FN3"/>
</dbReference>